<proteinExistence type="predicted"/>
<sequence>MDGTYASQQARLETFAPPKTKSRRNSTRGKKPAPKAAQKGGWPLAAPTPDDLAYAGFVFAPTSVSHDNVQCFSCQTQLDGWEESDTPAFEHLTHSPNCGFAINVCIRLRSGLNDPGRTEDDPLSEGMLEARRNTFANLWPLDEAEGFPGVEQMIRAGWYYDPMEDAPDGVTCPYCALSLDAWDAGDDPTEEHRRRSSDCLFFTLNELYRPTQKPKKAARAKRSSTRSSTASKTTTRTKKAAAKEKPLPHPPSDYVSTNLDQVSDFTKGNFIASTPKNEPKELVRKTRKAPARTSTASVASNRVVSDFTKGNFIESTPESEPEKEATRKRKVPARSPTLSAASDRLNVDKISDFSKDNNFIASTPEDEPKKEPARKTRKAPARTSTSSVAASVASTRSTRQNNKRTSEVLDDEDEPEAAPASPKRARVSDLTRSFIASTPREEPKDSGSYPKTPATPTTPEGPPPGTGWEPTNMDEFFDKSGELFRVVSNMIIDSGLDKENVNMEEAPAVLAESIKQRLTDPEKQMTVEEWVLYNAKRGEEQLRVECERQILAFEAQGRRALAAIDA</sequence>
<protein>
    <submittedName>
        <fullName evidence="4">Inhibitor of apoptosis repeat-containing protein</fullName>
    </submittedName>
</protein>
<dbReference type="Pfam" id="PF00653">
    <property type="entry name" value="BIR"/>
    <property type="match status" value="2"/>
</dbReference>
<dbReference type="GO" id="GO:0046872">
    <property type="term" value="F:metal ion binding"/>
    <property type="evidence" value="ECO:0007669"/>
    <property type="project" value="UniProtKB-KW"/>
</dbReference>
<feature type="region of interest" description="Disordered" evidence="3">
    <location>
        <begin position="211"/>
        <end position="343"/>
    </location>
</feature>
<keyword evidence="5" id="KW-1185">Reference proteome</keyword>
<accession>A0A6A6S5H6</accession>
<dbReference type="OrthoDB" id="2196114at2759"/>
<organism evidence="4 5">
    <name type="scientific">Massarina eburnea CBS 473.64</name>
    <dbReference type="NCBI Taxonomy" id="1395130"/>
    <lineage>
        <taxon>Eukaryota</taxon>
        <taxon>Fungi</taxon>
        <taxon>Dikarya</taxon>
        <taxon>Ascomycota</taxon>
        <taxon>Pezizomycotina</taxon>
        <taxon>Dothideomycetes</taxon>
        <taxon>Pleosporomycetidae</taxon>
        <taxon>Pleosporales</taxon>
        <taxon>Massarineae</taxon>
        <taxon>Massarinaceae</taxon>
        <taxon>Massarina</taxon>
    </lineage>
</organism>
<dbReference type="CDD" id="cd00022">
    <property type="entry name" value="BIR"/>
    <property type="match status" value="2"/>
</dbReference>
<feature type="compositionally biased region" description="Low complexity" evidence="3">
    <location>
        <begin position="381"/>
        <end position="399"/>
    </location>
</feature>
<feature type="compositionally biased region" description="Polar residues" evidence="3">
    <location>
        <begin position="254"/>
        <end position="276"/>
    </location>
</feature>
<dbReference type="PANTHER" id="PTHR46771">
    <property type="entry name" value="DETERIN"/>
    <property type="match status" value="1"/>
</dbReference>
<reference evidence="4" key="1">
    <citation type="journal article" date="2020" name="Stud. Mycol.">
        <title>101 Dothideomycetes genomes: a test case for predicting lifestyles and emergence of pathogens.</title>
        <authorList>
            <person name="Haridas S."/>
            <person name="Albert R."/>
            <person name="Binder M."/>
            <person name="Bloem J."/>
            <person name="Labutti K."/>
            <person name="Salamov A."/>
            <person name="Andreopoulos B."/>
            <person name="Baker S."/>
            <person name="Barry K."/>
            <person name="Bills G."/>
            <person name="Bluhm B."/>
            <person name="Cannon C."/>
            <person name="Castanera R."/>
            <person name="Culley D."/>
            <person name="Daum C."/>
            <person name="Ezra D."/>
            <person name="Gonzalez J."/>
            <person name="Henrissat B."/>
            <person name="Kuo A."/>
            <person name="Liang C."/>
            <person name="Lipzen A."/>
            <person name="Lutzoni F."/>
            <person name="Magnuson J."/>
            <person name="Mondo S."/>
            <person name="Nolan M."/>
            <person name="Ohm R."/>
            <person name="Pangilinan J."/>
            <person name="Park H.-J."/>
            <person name="Ramirez L."/>
            <person name="Alfaro M."/>
            <person name="Sun H."/>
            <person name="Tritt A."/>
            <person name="Yoshinaga Y."/>
            <person name="Zwiers L.-H."/>
            <person name="Turgeon B."/>
            <person name="Goodwin S."/>
            <person name="Spatafora J."/>
            <person name="Crous P."/>
            <person name="Grigoriev I."/>
        </authorList>
    </citation>
    <scope>NUCLEOTIDE SEQUENCE</scope>
    <source>
        <strain evidence="4">CBS 473.64</strain>
    </source>
</reference>
<dbReference type="SMART" id="SM00238">
    <property type="entry name" value="BIR"/>
    <property type="match status" value="2"/>
</dbReference>
<dbReference type="PANTHER" id="PTHR46771:SF5">
    <property type="entry name" value="DETERIN"/>
    <property type="match status" value="1"/>
</dbReference>
<evidence type="ECO:0000256" key="1">
    <source>
        <dbReference type="ARBA" id="ARBA00022723"/>
    </source>
</evidence>
<keyword evidence="1" id="KW-0479">Metal-binding</keyword>
<evidence type="ECO:0000256" key="3">
    <source>
        <dbReference type="SAM" id="MobiDB-lite"/>
    </source>
</evidence>
<feature type="compositionally biased region" description="Basic residues" evidence="3">
    <location>
        <begin position="20"/>
        <end position="33"/>
    </location>
</feature>
<evidence type="ECO:0000313" key="5">
    <source>
        <dbReference type="Proteomes" id="UP000799753"/>
    </source>
</evidence>
<feature type="compositionally biased region" description="Polar residues" evidence="3">
    <location>
        <begin position="1"/>
        <end position="11"/>
    </location>
</feature>
<dbReference type="AlphaFoldDB" id="A0A6A6S5H6"/>
<feature type="compositionally biased region" description="Low complexity" evidence="3">
    <location>
        <begin position="225"/>
        <end position="234"/>
    </location>
</feature>
<gene>
    <name evidence="4" type="ORF">P280DRAFT_423245</name>
</gene>
<dbReference type="PROSITE" id="PS50143">
    <property type="entry name" value="BIR_REPEAT_2"/>
    <property type="match status" value="2"/>
</dbReference>
<feature type="compositionally biased region" description="Low complexity" evidence="3">
    <location>
        <begin position="34"/>
        <end position="43"/>
    </location>
</feature>
<feature type="region of interest" description="Disordered" evidence="3">
    <location>
        <begin position="1"/>
        <end position="44"/>
    </location>
</feature>
<dbReference type="InterPro" id="IPR051190">
    <property type="entry name" value="Baculoviral_IAP"/>
</dbReference>
<keyword evidence="2" id="KW-0862">Zinc</keyword>
<dbReference type="EMBL" id="MU006781">
    <property type="protein sequence ID" value="KAF2642517.1"/>
    <property type="molecule type" value="Genomic_DNA"/>
</dbReference>
<feature type="region of interest" description="Disordered" evidence="3">
    <location>
        <begin position="356"/>
        <end position="472"/>
    </location>
</feature>
<feature type="compositionally biased region" description="Polar residues" evidence="3">
    <location>
        <begin position="292"/>
        <end position="303"/>
    </location>
</feature>
<dbReference type="Gene3D" id="1.10.1170.10">
    <property type="entry name" value="Inhibitor Of Apoptosis Protein (2mihbC-IAP-1), Chain A"/>
    <property type="match status" value="2"/>
</dbReference>
<evidence type="ECO:0000313" key="4">
    <source>
        <dbReference type="EMBL" id="KAF2642517.1"/>
    </source>
</evidence>
<dbReference type="Proteomes" id="UP000799753">
    <property type="component" value="Unassembled WGS sequence"/>
</dbReference>
<name>A0A6A6S5H6_9PLEO</name>
<dbReference type="SUPFAM" id="SSF57924">
    <property type="entry name" value="Inhibitor of apoptosis (IAP) repeat"/>
    <property type="match status" value="2"/>
</dbReference>
<dbReference type="InterPro" id="IPR001370">
    <property type="entry name" value="BIR_rpt"/>
</dbReference>
<evidence type="ECO:0000256" key="2">
    <source>
        <dbReference type="ARBA" id="ARBA00022833"/>
    </source>
</evidence>
<feature type="compositionally biased region" description="Basic residues" evidence="3">
    <location>
        <begin position="212"/>
        <end position="224"/>
    </location>
</feature>